<organism evidence="12 13">
    <name type="scientific">PS1 clade bacterium</name>
    <dbReference type="NCBI Taxonomy" id="2175152"/>
    <lineage>
        <taxon>Bacteria</taxon>
        <taxon>Pseudomonadati</taxon>
        <taxon>Pseudomonadota</taxon>
        <taxon>Alphaproteobacteria</taxon>
        <taxon>PS1 clade</taxon>
    </lineage>
</organism>
<dbReference type="EMBL" id="QOQK01000028">
    <property type="protein sequence ID" value="RCL83550.1"/>
    <property type="molecule type" value="Genomic_DNA"/>
</dbReference>
<comment type="caution">
    <text evidence="12">The sequence shown here is derived from an EMBL/GenBank/DDBJ whole genome shotgun (WGS) entry which is preliminary data.</text>
</comment>
<dbReference type="InterPro" id="IPR006361">
    <property type="entry name" value="Uroporphyrinogen_deCO2ase_HemE"/>
</dbReference>
<evidence type="ECO:0000256" key="8">
    <source>
        <dbReference type="RuleBase" id="RU000554"/>
    </source>
</evidence>
<dbReference type="GO" id="GO:0004853">
    <property type="term" value="F:uroporphyrinogen decarboxylase activity"/>
    <property type="evidence" value="ECO:0007669"/>
    <property type="project" value="UniProtKB-UniRule"/>
</dbReference>
<dbReference type="PANTHER" id="PTHR21091:SF169">
    <property type="entry name" value="UROPORPHYRINOGEN DECARBOXYLASE"/>
    <property type="match status" value="1"/>
</dbReference>
<evidence type="ECO:0000256" key="1">
    <source>
        <dbReference type="ARBA" id="ARBA00004804"/>
    </source>
</evidence>
<comment type="subunit">
    <text evidence="7">Homodimer.</text>
</comment>
<feature type="binding site" evidence="7">
    <location>
        <position position="318"/>
    </location>
    <ligand>
        <name>substrate</name>
    </ligand>
</feature>
<evidence type="ECO:0000259" key="10">
    <source>
        <dbReference type="PROSITE" id="PS00906"/>
    </source>
</evidence>
<keyword evidence="7" id="KW-0963">Cytoplasm</keyword>
<dbReference type="EC" id="4.1.1.37" evidence="3 7"/>
<feature type="binding site" evidence="7">
    <location>
        <begin position="24"/>
        <end position="28"/>
    </location>
    <ligand>
        <name>substrate</name>
    </ligand>
</feature>
<dbReference type="Proteomes" id="UP000252289">
    <property type="component" value="Unassembled WGS sequence"/>
</dbReference>
<dbReference type="AlphaFoldDB" id="A0A368EKF0"/>
<dbReference type="PROSITE" id="PS00907">
    <property type="entry name" value="UROD_2"/>
    <property type="match status" value="1"/>
</dbReference>
<dbReference type="CDD" id="cd00717">
    <property type="entry name" value="URO-D"/>
    <property type="match status" value="1"/>
</dbReference>
<keyword evidence="5 7" id="KW-0456">Lyase</keyword>
<dbReference type="Pfam" id="PF01208">
    <property type="entry name" value="URO-D"/>
    <property type="match status" value="1"/>
</dbReference>
<evidence type="ECO:0000256" key="5">
    <source>
        <dbReference type="ARBA" id="ARBA00023239"/>
    </source>
</evidence>
<evidence type="ECO:0000256" key="2">
    <source>
        <dbReference type="ARBA" id="ARBA00009935"/>
    </source>
</evidence>
<dbReference type="PROSITE" id="PS00906">
    <property type="entry name" value="UROD_1"/>
    <property type="match status" value="1"/>
</dbReference>
<accession>A0A368EKF0</accession>
<dbReference type="UniPathway" id="UPA00251">
    <property type="reaction ID" value="UER00321"/>
</dbReference>
<feature type="domain" description="Uroporphyrinogen decarboxylase (URO-D)" evidence="11">
    <location>
        <begin position="135"/>
        <end position="151"/>
    </location>
</feature>
<comment type="subcellular location">
    <subcellularLocation>
        <location evidence="7">Cytoplasm</location>
    </subcellularLocation>
</comment>
<comment type="pathway">
    <text evidence="1 7 8">Porphyrin-containing compound metabolism; protoporphyrin-IX biosynthesis; coproporphyrinogen-III from 5-aminolevulinate: step 4/4.</text>
</comment>
<evidence type="ECO:0000313" key="13">
    <source>
        <dbReference type="Proteomes" id="UP000252289"/>
    </source>
</evidence>
<dbReference type="InterPro" id="IPR038071">
    <property type="entry name" value="UROD/MetE-like_sf"/>
</dbReference>
<dbReference type="Gene3D" id="3.20.20.210">
    <property type="match status" value="1"/>
</dbReference>
<proteinExistence type="inferred from homology"/>
<evidence type="ECO:0000256" key="4">
    <source>
        <dbReference type="ARBA" id="ARBA00022793"/>
    </source>
</evidence>
<dbReference type="SUPFAM" id="SSF51726">
    <property type="entry name" value="UROD/MetE-like"/>
    <property type="match status" value="1"/>
</dbReference>
<feature type="site" description="Transition state stabilizer" evidence="7">
    <location>
        <position position="74"/>
    </location>
</feature>
<evidence type="ECO:0000256" key="6">
    <source>
        <dbReference type="ARBA" id="ARBA00023244"/>
    </source>
</evidence>
<dbReference type="GO" id="GO:0005829">
    <property type="term" value="C:cytosol"/>
    <property type="evidence" value="ECO:0007669"/>
    <property type="project" value="TreeGrafter"/>
</dbReference>
<feature type="binding site" evidence="7">
    <location>
        <position position="74"/>
    </location>
    <ligand>
        <name>substrate</name>
    </ligand>
</feature>
<comment type="similarity">
    <text evidence="2 7 9">Belongs to the uroporphyrinogen decarboxylase family.</text>
</comment>
<evidence type="ECO:0000256" key="9">
    <source>
        <dbReference type="RuleBase" id="RU004169"/>
    </source>
</evidence>
<evidence type="ECO:0000256" key="3">
    <source>
        <dbReference type="ARBA" id="ARBA00012288"/>
    </source>
</evidence>
<feature type="domain" description="Uroporphyrinogen decarboxylase (URO-D)" evidence="10">
    <location>
        <begin position="19"/>
        <end position="28"/>
    </location>
</feature>
<dbReference type="PANTHER" id="PTHR21091">
    <property type="entry name" value="METHYLTETRAHYDROFOLATE:HOMOCYSTEINE METHYLTRANSFERASE RELATED"/>
    <property type="match status" value="1"/>
</dbReference>
<keyword evidence="4 7" id="KW-0210">Decarboxylase</keyword>
<evidence type="ECO:0000256" key="7">
    <source>
        <dbReference type="HAMAP-Rule" id="MF_00218"/>
    </source>
</evidence>
<dbReference type="GO" id="GO:0019353">
    <property type="term" value="P:protoporphyrinogen IX biosynthetic process from glutamate"/>
    <property type="evidence" value="ECO:0007669"/>
    <property type="project" value="TreeGrafter"/>
</dbReference>
<feature type="binding site" evidence="7">
    <location>
        <position position="202"/>
    </location>
    <ligand>
        <name>substrate</name>
    </ligand>
</feature>
<keyword evidence="6 7" id="KW-0627">Porphyrin biosynthesis</keyword>
<dbReference type="NCBIfam" id="TIGR01464">
    <property type="entry name" value="hemE"/>
    <property type="match status" value="1"/>
</dbReference>
<evidence type="ECO:0000313" key="12">
    <source>
        <dbReference type="EMBL" id="RCL83550.1"/>
    </source>
</evidence>
<name>A0A368EKF0_9PROT</name>
<comment type="caution">
    <text evidence="7">Lacks conserved residue(s) required for the propagation of feature annotation.</text>
</comment>
<feature type="binding site" evidence="7">
    <location>
        <position position="147"/>
    </location>
    <ligand>
        <name>substrate</name>
    </ligand>
</feature>
<dbReference type="HAMAP" id="MF_00218">
    <property type="entry name" value="URO_D"/>
    <property type="match status" value="1"/>
</dbReference>
<evidence type="ECO:0000259" key="11">
    <source>
        <dbReference type="PROSITE" id="PS00907"/>
    </source>
</evidence>
<protein>
    <recommendedName>
        <fullName evidence="3 7">Uroporphyrinogen decarboxylase</fullName>
        <shortName evidence="7">UPD</shortName>
        <shortName evidence="7">URO-D</shortName>
        <ecNumber evidence="3 7">4.1.1.37</ecNumber>
    </recommendedName>
</protein>
<comment type="catalytic activity">
    <reaction evidence="7 8">
        <text>uroporphyrinogen III + 4 H(+) = coproporphyrinogen III + 4 CO2</text>
        <dbReference type="Rhea" id="RHEA:19865"/>
        <dbReference type="ChEBI" id="CHEBI:15378"/>
        <dbReference type="ChEBI" id="CHEBI:16526"/>
        <dbReference type="ChEBI" id="CHEBI:57308"/>
        <dbReference type="ChEBI" id="CHEBI:57309"/>
        <dbReference type="EC" id="4.1.1.37"/>
    </reaction>
</comment>
<sequence length="340" mass="37571">MQKTILSVLNNSEKPKPLPIWLMRQAGRYLPEYKEVRKQAGNFLNLCYTPELACEVTLQPIRKYAFDASILFADILLIPDALGQKVWFVEGEGPRLEPISSPDELTLDNLSQHMKPVYKTVSLLSERLPKETTLIGFAGSPWTVATYMIAGRGTPDQAPAHALKHIDIDAFQGIMDVIVEATINYLAAQVEHGAEVLQLFDSWAGSLDGDDFDRFCIAPNKAIINGLRTKGITTPIIGFPRGAKNRYVDFAVETGVQALSIDQDIALSSVITDLPDTVVSQGNLDPLCLIDGGQEMFSKIDEIIEATKDRRHIFNLGHGITQYTPPQNVSAMVNYIRSKG</sequence>
<comment type="function">
    <text evidence="7">Catalyzes the decarboxylation of four acetate groups of uroporphyrinogen-III to yield coproporphyrinogen-III.</text>
</comment>
<reference evidence="12 13" key="1">
    <citation type="journal article" date="2018" name="Microbiome">
        <title>Fine metagenomic profile of the Mediterranean stratified and mixed water columns revealed by assembly and recruitment.</title>
        <authorList>
            <person name="Haro-Moreno J.M."/>
            <person name="Lopez-Perez M."/>
            <person name="De La Torre J.R."/>
            <person name="Picazo A."/>
            <person name="Camacho A."/>
            <person name="Rodriguez-Valera F."/>
        </authorList>
    </citation>
    <scope>NUCLEOTIDE SEQUENCE [LARGE SCALE GENOMIC DNA]</scope>
    <source>
        <strain evidence="12">MED-G50</strain>
    </source>
</reference>
<dbReference type="InterPro" id="IPR000257">
    <property type="entry name" value="Uroporphyrinogen_deCOase"/>
</dbReference>
<gene>
    <name evidence="7" type="primary">hemE</name>
    <name evidence="12" type="ORF">DBW64_05290</name>
</gene>